<feature type="compositionally biased region" description="Polar residues" evidence="6">
    <location>
        <begin position="320"/>
        <end position="329"/>
    </location>
</feature>
<dbReference type="PANTHER" id="PTHR12547:SF18">
    <property type="entry name" value="PROTEIN TIS11"/>
    <property type="match status" value="1"/>
</dbReference>
<evidence type="ECO:0000256" key="6">
    <source>
        <dbReference type="SAM" id="MobiDB-lite"/>
    </source>
</evidence>
<dbReference type="GO" id="GO:0003729">
    <property type="term" value="F:mRNA binding"/>
    <property type="evidence" value="ECO:0007669"/>
    <property type="project" value="InterPro"/>
</dbReference>
<feature type="compositionally biased region" description="Gly residues" evidence="6">
    <location>
        <begin position="41"/>
        <end position="66"/>
    </location>
</feature>
<evidence type="ECO:0000256" key="5">
    <source>
        <dbReference type="PROSITE-ProRule" id="PRU00723"/>
    </source>
</evidence>
<gene>
    <name evidence="8" type="ORF">WJX72_011302</name>
</gene>
<name>A0AAW1P3Y6_9CHLO</name>
<protein>
    <recommendedName>
        <fullName evidence="7">C3H1-type domain-containing protein</fullName>
    </recommendedName>
</protein>
<feature type="region of interest" description="Disordered" evidence="6">
    <location>
        <begin position="124"/>
        <end position="158"/>
    </location>
</feature>
<dbReference type="SMART" id="SM00356">
    <property type="entry name" value="ZnF_C3H1"/>
    <property type="match status" value="2"/>
</dbReference>
<evidence type="ECO:0000256" key="1">
    <source>
        <dbReference type="ARBA" id="ARBA00022723"/>
    </source>
</evidence>
<accession>A0AAW1P3Y6</accession>
<dbReference type="EMBL" id="JALJOR010000020">
    <property type="protein sequence ID" value="KAK9803677.1"/>
    <property type="molecule type" value="Genomic_DNA"/>
</dbReference>
<sequence length="395" mass="40802">MMAMQREMGMGMMPMEGDFNPMQMAMVEAQWQAQQQQRMGMGMGGPGPGPGSGGPGPPGGGGGGMNDGSRPESIFFKTRICYKWKEGNCPRTAERCGFAHGQDDLRPMPSEAEIMRYNQQQAEGGMAEGMGGGGPSQGPGVNQPKGDHQERMRPGGDLHKTRMCTRFKQYGECAYGDRCYYAHSLDELRPPPNAMGMGPNLPQEMVPFGPMGPGFDPFMGPGPGMPGMGGMGMPVPGMMGPMGMGGPGMPGAGMPGGVMPGGGMPRPPMGKMPMGPRPPPGPPPPGHPGASASHPGDRRGAPGGPVAGGRTVTMIGKEAPSSSEGQSVPTAAAKVAPEVPTAERVRALCALLGLGKAKTSENAPAAVQAAIRSLRNGSAFQESHYADGIDVYIRA</sequence>
<evidence type="ECO:0000256" key="3">
    <source>
        <dbReference type="ARBA" id="ARBA00022771"/>
    </source>
</evidence>
<dbReference type="InterPro" id="IPR000571">
    <property type="entry name" value="Znf_CCCH"/>
</dbReference>
<feature type="domain" description="C3H1-type" evidence="7">
    <location>
        <begin position="75"/>
        <end position="103"/>
    </location>
</feature>
<evidence type="ECO:0000256" key="2">
    <source>
        <dbReference type="ARBA" id="ARBA00022737"/>
    </source>
</evidence>
<proteinExistence type="predicted"/>
<dbReference type="GO" id="GO:0008270">
    <property type="term" value="F:zinc ion binding"/>
    <property type="evidence" value="ECO:0007669"/>
    <property type="project" value="UniProtKB-KW"/>
</dbReference>
<feature type="compositionally biased region" description="Basic and acidic residues" evidence="6">
    <location>
        <begin position="145"/>
        <end position="158"/>
    </location>
</feature>
<dbReference type="AlphaFoldDB" id="A0AAW1P3Y6"/>
<dbReference type="Proteomes" id="UP001489004">
    <property type="component" value="Unassembled WGS sequence"/>
</dbReference>
<dbReference type="PANTHER" id="PTHR12547">
    <property type="entry name" value="CCCH ZINC FINGER/TIS11-RELATED"/>
    <property type="match status" value="1"/>
</dbReference>
<dbReference type="PROSITE" id="PS50103">
    <property type="entry name" value="ZF_C3H1"/>
    <property type="match status" value="2"/>
</dbReference>
<evidence type="ECO:0000256" key="4">
    <source>
        <dbReference type="ARBA" id="ARBA00022833"/>
    </source>
</evidence>
<dbReference type="InterPro" id="IPR036855">
    <property type="entry name" value="Znf_CCCH_sf"/>
</dbReference>
<evidence type="ECO:0000313" key="8">
    <source>
        <dbReference type="EMBL" id="KAK9803677.1"/>
    </source>
</evidence>
<keyword evidence="3 5" id="KW-0863">Zinc-finger</keyword>
<keyword evidence="1 5" id="KW-0479">Metal-binding</keyword>
<feature type="compositionally biased region" description="Gly residues" evidence="6">
    <location>
        <begin position="253"/>
        <end position="264"/>
    </location>
</feature>
<feature type="region of interest" description="Disordered" evidence="6">
    <location>
        <begin position="253"/>
        <end position="337"/>
    </location>
</feature>
<dbReference type="Gene3D" id="4.10.1000.10">
    <property type="entry name" value="Zinc finger, CCCH-type"/>
    <property type="match status" value="2"/>
</dbReference>
<dbReference type="SUPFAM" id="SSF90229">
    <property type="entry name" value="CCCH zinc finger"/>
    <property type="match status" value="2"/>
</dbReference>
<feature type="domain" description="C3H1-type" evidence="7">
    <location>
        <begin position="158"/>
        <end position="186"/>
    </location>
</feature>
<evidence type="ECO:0000313" key="9">
    <source>
        <dbReference type="Proteomes" id="UP001489004"/>
    </source>
</evidence>
<keyword evidence="9" id="KW-1185">Reference proteome</keyword>
<feature type="zinc finger region" description="C3H1-type" evidence="5">
    <location>
        <begin position="158"/>
        <end position="186"/>
    </location>
</feature>
<keyword evidence="2" id="KW-0677">Repeat</keyword>
<organism evidence="8 9">
    <name type="scientific">[Myrmecia] bisecta</name>
    <dbReference type="NCBI Taxonomy" id="41462"/>
    <lineage>
        <taxon>Eukaryota</taxon>
        <taxon>Viridiplantae</taxon>
        <taxon>Chlorophyta</taxon>
        <taxon>core chlorophytes</taxon>
        <taxon>Trebouxiophyceae</taxon>
        <taxon>Trebouxiales</taxon>
        <taxon>Trebouxiaceae</taxon>
        <taxon>Myrmecia</taxon>
    </lineage>
</organism>
<feature type="compositionally biased region" description="Pro residues" evidence="6">
    <location>
        <begin position="265"/>
        <end position="287"/>
    </location>
</feature>
<feature type="zinc finger region" description="C3H1-type" evidence="5">
    <location>
        <begin position="75"/>
        <end position="103"/>
    </location>
</feature>
<comment type="caution">
    <text evidence="8">The sequence shown here is derived from an EMBL/GenBank/DDBJ whole genome shotgun (WGS) entry which is preliminary data.</text>
</comment>
<reference evidence="8 9" key="1">
    <citation type="journal article" date="2024" name="Nat. Commun.">
        <title>Phylogenomics reveals the evolutionary origins of lichenization in chlorophyte algae.</title>
        <authorList>
            <person name="Puginier C."/>
            <person name="Libourel C."/>
            <person name="Otte J."/>
            <person name="Skaloud P."/>
            <person name="Haon M."/>
            <person name="Grisel S."/>
            <person name="Petersen M."/>
            <person name="Berrin J.G."/>
            <person name="Delaux P.M."/>
            <person name="Dal Grande F."/>
            <person name="Keller J."/>
        </authorList>
    </citation>
    <scope>NUCLEOTIDE SEQUENCE [LARGE SCALE GENOMIC DNA]</scope>
    <source>
        <strain evidence="8 9">SAG 2043</strain>
    </source>
</reference>
<keyword evidence="4 5" id="KW-0862">Zinc</keyword>
<evidence type="ECO:0000259" key="7">
    <source>
        <dbReference type="PROSITE" id="PS50103"/>
    </source>
</evidence>
<feature type="region of interest" description="Disordered" evidence="6">
    <location>
        <begin position="39"/>
        <end position="71"/>
    </location>
</feature>
<dbReference type="Pfam" id="PF00642">
    <property type="entry name" value="zf-CCCH"/>
    <property type="match status" value="1"/>
</dbReference>
<feature type="compositionally biased region" description="Gly residues" evidence="6">
    <location>
        <begin position="126"/>
        <end position="137"/>
    </location>
</feature>
<dbReference type="InterPro" id="IPR045877">
    <property type="entry name" value="ZFP36-like"/>
</dbReference>